<comment type="caution">
    <text evidence="2">The sequence shown here is derived from an EMBL/GenBank/DDBJ whole genome shotgun (WGS) entry which is preliminary data.</text>
</comment>
<keyword evidence="3" id="KW-1185">Reference proteome</keyword>
<protein>
    <recommendedName>
        <fullName evidence="1">HTH cro/C1-type domain-containing protein</fullName>
    </recommendedName>
</protein>
<dbReference type="PROSITE" id="PS50943">
    <property type="entry name" value="HTH_CROC1"/>
    <property type="match status" value="1"/>
</dbReference>
<dbReference type="EMBL" id="BJYL01000024">
    <property type="protein sequence ID" value="GEN83587.1"/>
    <property type="molecule type" value="Genomic_DNA"/>
</dbReference>
<dbReference type="CDD" id="cd00093">
    <property type="entry name" value="HTH_XRE"/>
    <property type="match status" value="1"/>
</dbReference>
<proteinExistence type="predicted"/>
<reference evidence="2 3" key="1">
    <citation type="submission" date="2019-07" db="EMBL/GenBank/DDBJ databases">
        <title>Whole genome shotgun sequence of Sporosarcina luteola NBRC 105378.</title>
        <authorList>
            <person name="Hosoyama A."/>
            <person name="Uohara A."/>
            <person name="Ohji S."/>
            <person name="Ichikawa N."/>
        </authorList>
    </citation>
    <scope>NUCLEOTIDE SEQUENCE [LARGE SCALE GENOMIC DNA]</scope>
    <source>
        <strain evidence="2 3">NBRC 105378</strain>
    </source>
</reference>
<dbReference type="GO" id="GO:0003677">
    <property type="term" value="F:DNA binding"/>
    <property type="evidence" value="ECO:0007669"/>
    <property type="project" value="InterPro"/>
</dbReference>
<dbReference type="InterPro" id="IPR010982">
    <property type="entry name" value="Lambda_DNA-bd_dom_sf"/>
</dbReference>
<gene>
    <name evidence="2" type="ORF">SLU01_18990</name>
</gene>
<feature type="domain" description="HTH cro/C1-type" evidence="1">
    <location>
        <begin position="22"/>
        <end position="78"/>
    </location>
</feature>
<evidence type="ECO:0000313" key="3">
    <source>
        <dbReference type="Proteomes" id="UP000321901"/>
    </source>
</evidence>
<dbReference type="OrthoDB" id="9803913at2"/>
<accession>A0A511Z821</accession>
<evidence type="ECO:0000259" key="1">
    <source>
        <dbReference type="PROSITE" id="PS50943"/>
    </source>
</evidence>
<sequence>MTIPVKEFYLYGSDIQNIGSNVSSARLKKEFTQLQLAQRLGYKSASFISRLELWETEKLSHKQLEQIADCLDVPVRDLLQVRY</sequence>
<dbReference type="RefSeq" id="WP_147057647.1">
    <property type="nucleotide sequence ID" value="NZ_BJYL01000024.1"/>
</dbReference>
<dbReference type="SUPFAM" id="SSF47413">
    <property type="entry name" value="lambda repressor-like DNA-binding domains"/>
    <property type="match status" value="1"/>
</dbReference>
<organism evidence="2 3">
    <name type="scientific">Sporosarcina luteola</name>
    <dbReference type="NCBI Taxonomy" id="582850"/>
    <lineage>
        <taxon>Bacteria</taxon>
        <taxon>Bacillati</taxon>
        <taxon>Bacillota</taxon>
        <taxon>Bacilli</taxon>
        <taxon>Bacillales</taxon>
        <taxon>Caryophanaceae</taxon>
        <taxon>Sporosarcina</taxon>
    </lineage>
</organism>
<dbReference type="InterPro" id="IPR001387">
    <property type="entry name" value="Cro/C1-type_HTH"/>
</dbReference>
<dbReference type="Proteomes" id="UP000321901">
    <property type="component" value="Unassembled WGS sequence"/>
</dbReference>
<evidence type="ECO:0000313" key="2">
    <source>
        <dbReference type="EMBL" id="GEN83587.1"/>
    </source>
</evidence>
<name>A0A511Z821_9BACL</name>
<dbReference type="AlphaFoldDB" id="A0A511Z821"/>
<dbReference type="Gene3D" id="1.10.260.40">
    <property type="entry name" value="lambda repressor-like DNA-binding domains"/>
    <property type="match status" value="1"/>
</dbReference>
<dbReference type="SMART" id="SM00530">
    <property type="entry name" value="HTH_XRE"/>
    <property type="match status" value="1"/>
</dbReference>